<sequence length="619" mass="72400">MKVDKEQGEEASTTVALEEKISDSAEDQAGSDPGKGHEALAGSNPEPMHEDFYATAYLDVHDNHKLRTDENVIFEDPQARIDNYDEMKEILHQRMFKSGSYKTHTDHEILYNALELSMDRDNQEELHEELTKSRKRRRDDDQDPPPPPKDTDRRKRKKPDSDASASQQPLAQTSSAWTSTDTKDTPSKGNENAHLPKITTRADWFRPLPEEERPATPEPEWIIPPIELPKAENNWADALAKTYKAPEENKLLSKTRDMSSFIKWYCRRIGKEKLTKADLEGTTFMVVKGFHKNNISLQFQMEECHLLLTDQVDLVNPEGHRIVPDVTKLLPLGGPPGQVTIQPQFFFNKDMEYLLSGDKERKSALSISKLKAARYLDFGLEELVPSLWIESERDYDISAAYGITHYVISLKTYERYGYNYLREIVLRRADYKEYKISEVDFKNLHLNDFKDLYLLHLQSKLNHLSKSDKIHLYTAINLWIKNIVIRKSVKDLQLGIESYQTKLNLEQPNWDATDFVLKEDYTIVYKPRAVIYKDRNDQKKMMRLDEVHKFSYGTLTRVKEKLDHMVKDFNLYEYNHEIKTRIWSEDDKRRSEEFIEEIERRLKIRRIFRSLESFVGATG</sequence>
<keyword evidence="3" id="KW-1185">Reference proteome</keyword>
<feature type="compositionally biased region" description="Basic and acidic residues" evidence="1">
    <location>
        <begin position="121"/>
        <end position="132"/>
    </location>
</feature>
<evidence type="ECO:0000313" key="3">
    <source>
        <dbReference type="Proteomes" id="UP001151760"/>
    </source>
</evidence>
<evidence type="ECO:0000256" key="1">
    <source>
        <dbReference type="SAM" id="MobiDB-lite"/>
    </source>
</evidence>
<protein>
    <submittedName>
        <fullName evidence="2">Uncharacterized protein</fullName>
    </submittedName>
</protein>
<reference evidence="2" key="1">
    <citation type="journal article" date="2022" name="Int. J. Mol. Sci.">
        <title>Draft Genome of Tanacetum Coccineum: Genomic Comparison of Closely Related Tanacetum-Family Plants.</title>
        <authorList>
            <person name="Yamashiro T."/>
            <person name="Shiraishi A."/>
            <person name="Nakayama K."/>
            <person name="Satake H."/>
        </authorList>
    </citation>
    <scope>NUCLEOTIDE SEQUENCE</scope>
</reference>
<name>A0ABQ5G0I0_9ASTR</name>
<dbReference type="EMBL" id="BQNB010017957">
    <property type="protein sequence ID" value="GJT69103.1"/>
    <property type="molecule type" value="Genomic_DNA"/>
</dbReference>
<evidence type="ECO:0000313" key="2">
    <source>
        <dbReference type="EMBL" id="GJT69103.1"/>
    </source>
</evidence>
<proteinExistence type="predicted"/>
<dbReference type="Proteomes" id="UP001151760">
    <property type="component" value="Unassembled WGS sequence"/>
</dbReference>
<organism evidence="2 3">
    <name type="scientific">Tanacetum coccineum</name>
    <dbReference type="NCBI Taxonomy" id="301880"/>
    <lineage>
        <taxon>Eukaryota</taxon>
        <taxon>Viridiplantae</taxon>
        <taxon>Streptophyta</taxon>
        <taxon>Embryophyta</taxon>
        <taxon>Tracheophyta</taxon>
        <taxon>Spermatophyta</taxon>
        <taxon>Magnoliopsida</taxon>
        <taxon>eudicotyledons</taxon>
        <taxon>Gunneridae</taxon>
        <taxon>Pentapetalae</taxon>
        <taxon>asterids</taxon>
        <taxon>campanulids</taxon>
        <taxon>Asterales</taxon>
        <taxon>Asteraceae</taxon>
        <taxon>Asteroideae</taxon>
        <taxon>Anthemideae</taxon>
        <taxon>Anthemidinae</taxon>
        <taxon>Tanacetum</taxon>
    </lineage>
</organism>
<feature type="compositionally biased region" description="Polar residues" evidence="1">
    <location>
        <begin position="163"/>
        <end position="180"/>
    </location>
</feature>
<accession>A0ABQ5G0I0</accession>
<feature type="region of interest" description="Disordered" evidence="1">
    <location>
        <begin position="1"/>
        <end position="48"/>
    </location>
</feature>
<gene>
    <name evidence="2" type="ORF">Tco_1028389</name>
</gene>
<comment type="caution">
    <text evidence="2">The sequence shown here is derived from an EMBL/GenBank/DDBJ whole genome shotgun (WGS) entry which is preliminary data.</text>
</comment>
<feature type="region of interest" description="Disordered" evidence="1">
    <location>
        <begin position="121"/>
        <end position="221"/>
    </location>
</feature>
<reference evidence="2" key="2">
    <citation type="submission" date="2022-01" db="EMBL/GenBank/DDBJ databases">
        <authorList>
            <person name="Yamashiro T."/>
            <person name="Shiraishi A."/>
            <person name="Satake H."/>
            <person name="Nakayama K."/>
        </authorList>
    </citation>
    <scope>NUCLEOTIDE SEQUENCE</scope>
</reference>